<proteinExistence type="predicted"/>
<reference evidence="2" key="1">
    <citation type="submission" date="2022-08" db="EMBL/GenBank/DDBJ databases">
        <title>Genomic Encyclopedia of Type Strains, Phase V (KMG-V): Genome sequencing to study the core and pangenomes of soil and plant-associated prokaryotes.</title>
        <authorList>
            <person name="Whitman W."/>
        </authorList>
    </citation>
    <scope>NUCLEOTIDE SEQUENCE</scope>
    <source>
        <strain evidence="2">SP3012</strain>
    </source>
</reference>
<evidence type="ECO:0000313" key="2">
    <source>
        <dbReference type="EMBL" id="MCS4037240.1"/>
    </source>
</evidence>
<accession>A0A9X2ZBJ0</accession>
<keyword evidence="1" id="KW-0732">Signal</keyword>
<dbReference type="Proteomes" id="UP001155040">
    <property type="component" value="Unassembled WGS sequence"/>
</dbReference>
<gene>
    <name evidence="2" type="ORF">GGQ01_002320</name>
</gene>
<evidence type="ECO:0000256" key="1">
    <source>
        <dbReference type="SAM" id="SignalP"/>
    </source>
</evidence>
<evidence type="ECO:0000313" key="3">
    <source>
        <dbReference type="Proteomes" id="UP001155040"/>
    </source>
</evidence>
<name>A0A9X2ZBJ0_9BACT</name>
<feature type="signal peptide" evidence="1">
    <location>
        <begin position="1"/>
        <end position="16"/>
    </location>
</feature>
<evidence type="ECO:0008006" key="4">
    <source>
        <dbReference type="Google" id="ProtNLM"/>
    </source>
</evidence>
<sequence length="157" mass="17515">MTLLLAFLLSVGVTFAQSNTPKEVVVNYSNRNSVGVSLVYEVREQIRESSQMKLVELYNARNAVILTIVTLDPNSNSEMEGSSTAYSATWSYLMDSDENRTQVYLSSEVGISGVDRLSSTARSLVAETDEQRRKAVSEVASLIQIFRAYGWRQSDQQ</sequence>
<comment type="caution">
    <text evidence="2">The sequence shown here is derived from an EMBL/GenBank/DDBJ whole genome shotgun (WGS) entry which is preliminary data.</text>
</comment>
<feature type="chain" id="PRO_5040932736" description="DUF4136 domain-containing protein" evidence="1">
    <location>
        <begin position="17"/>
        <end position="157"/>
    </location>
</feature>
<dbReference type="EMBL" id="JANUBF010000015">
    <property type="protein sequence ID" value="MCS4037240.1"/>
    <property type="molecule type" value="Genomic_DNA"/>
</dbReference>
<protein>
    <recommendedName>
        <fullName evidence="4">DUF4136 domain-containing protein</fullName>
    </recommendedName>
</protein>
<organism evidence="2 3">
    <name type="scientific">Salinibacter ruber</name>
    <dbReference type="NCBI Taxonomy" id="146919"/>
    <lineage>
        <taxon>Bacteria</taxon>
        <taxon>Pseudomonadati</taxon>
        <taxon>Rhodothermota</taxon>
        <taxon>Rhodothermia</taxon>
        <taxon>Rhodothermales</taxon>
        <taxon>Salinibacteraceae</taxon>
        <taxon>Salinibacter</taxon>
    </lineage>
</organism>
<dbReference type="AlphaFoldDB" id="A0A9X2ZBJ0"/>